<dbReference type="PANTHER" id="PTHR13710:SF157">
    <property type="entry name" value="DNA HELICASE"/>
    <property type="match status" value="1"/>
</dbReference>
<dbReference type="PROSITE" id="PS51192">
    <property type="entry name" value="HELICASE_ATP_BIND_1"/>
    <property type="match status" value="1"/>
</dbReference>
<dbReference type="GO" id="GO:0005524">
    <property type="term" value="F:ATP binding"/>
    <property type="evidence" value="ECO:0007669"/>
    <property type="project" value="UniProtKB-KW"/>
</dbReference>
<dbReference type="Pfam" id="PF00271">
    <property type="entry name" value="Helicase_C"/>
    <property type="match status" value="1"/>
</dbReference>
<dbReference type="Gene3D" id="3.40.50.300">
    <property type="entry name" value="P-loop containing nucleotide triphosphate hydrolases"/>
    <property type="match status" value="2"/>
</dbReference>
<dbReference type="GO" id="GO:0005654">
    <property type="term" value="C:nucleoplasm"/>
    <property type="evidence" value="ECO:0007669"/>
    <property type="project" value="TreeGrafter"/>
</dbReference>
<evidence type="ECO:0000256" key="3">
    <source>
        <dbReference type="ARBA" id="ARBA00022840"/>
    </source>
</evidence>
<dbReference type="GO" id="GO:0009378">
    <property type="term" value="F:four-way junction helicase activity"/>
    <property type="evidence" value="ECO:0007669"/>
    <property type="project" value="TreeGrafter"/>
</dbReference>
<dbReference type="GO" id="GO:0043138">
    <property type="term" value="F:3'-5' DNA helicase activity"/>
    <property type="evidence" value="ECO:0007669"/>
    <property type="project" value="UniProtKB-EC"/>
</dbReference>
<evidence type="ECO:0000259" key="6">
    <source>
        <dbReference type="PROSITE" id="PS51192"/>
    </source>
</evidence>
<dbReference type="SUPFAM" id="SSF52540">
    <property type="entry name" value="P-loop containing nucleoside triphosphate hydrolases"/>
    <property type="match status" value="1"/>
</dbReference>
<keyword evidence="3" id="KW-0067">ATP-binding</keyword>
<dbReference type="EnsemblMetazoa" id="XM_038216423.1">
    <property type="protein sequence ID" value="XP_038072351.1"/>
    <property type="gene ID" value="LOC119740931"/>
</dbReference>
<evidence type="ECO:0000256" key="4">
    <source>
        <dbReference type="ARBA" id="ARBA00034617"/>
    </source>
</evidence>
<dbReference type="PANTHER" id="PTHR13710">
    <property type="entry name" value="DNA HELICASE RECQ FAMILY MEMBER"/>
    <property type="match status" value="1"/>
</dbReference>
<evidence type="ECO:0000256" key="2">
    <source>
        <dbReference type="ARBA" id="ARBA00022741"/>
    </source>
</evidence>
<keyword evidence="2" id="KW-0547">Nucleotide-binding</keyword>
<dbReference type="InterPro" id="IPR011545">
    <property type="entry name" value="DEAD/DEAH_box_helicase_dom"/>
</dbReference>
<feature type="domain" description="Helicase C-terminal" evidence="7">
    <location>
        <begin position="165"/>
        <end position="339"/>
    </location>
</feature>
<keyword evidence="9" id="KW-1185">Reference proteome</keyword>
<feature type="domain" description="Helicase ATP-binding" evidence="6">
    <location>
        <begin position="1"/>
        <end position="129"/>
    </location>
</feature>
<proteinExistence type="inferred from homology"/>
<comment type="similarity">
    <text evidence="1">Belongs to the helicase family. RecQ subfamily.</text>
</comment>
<comment type="catalytic activity">
    <reaction evidence="4">
        <text>Couples ATP hydrolysis with the unwinding of duplex DNA by translocating in the 3'-5' direction.</text>
        <dbReference type="EC" id="5.6.2.4"/>
    </reaction>
</comment>
<evidence type="ECO:0000259" key="7">
    <source>
        <dbReference type="PROSITE" id="PS51194"/>
    </source>
</evidence>
<dbReference type="GO" id="GO:0000723">
    <property type="term" value="P:telomere maintenance"/>
    <property type="evidence" value="ECO:0007669"/>
    <property type="project" value="TreeGrafter"/>
</dbReference>
<dbReference type="InterPro" id="IPR014001">
    <property type="entry name" value="Helicase_ATP-bd"/>
</dbReference>
<organism evidence="8 9">
    <name type="scientific">Patiria miniata</name>
    <name type="common">Bat star</name>
    <name type="synonym">Asterina miniata</name>
    <dbReference type="NCBI Taxonomy" id="46514"/>
    <lineage>
        <taxon>Eukaryota</taxon>
        <taxon>Metazoa</taxon>
        <taxon>Echinodermata</taxon>
        <taxon>Eleutherozoa</taxon>
        <taxon>Asterozoa</taxon>
        <taxon>Asteroidea</taxon>
        <taxon>Valvatacea</taxon>
        <taxon>Valvatida</taxon>
        <taxon>Asterinidae</taxon>
        <taxon>Patiria</taxon>
    </lineage>
</organism>
<evidence type="ECO:0000313" key="8">
    <source>
        <dbReference type="EnsemblMetazoa" id="XP_038072351.1"/>
    </source>
</evidence>
<dbReference type="OMA" id="EDIPANC"/>
<dbReference type="InterPro" id="IPR001650">
    <property type="entry name" value="Helicase_C-like"/>
</dbReference>
<reference evidence="8" key="1">
    <citation type="submission" date="2022-11" db="UniProtKB">
        <authorList>
            <consortium name="EnsemblMetazoa"/>
        </authorList>
    </citation>
    <scope>IDENTIFICATION</scope>
</reference>
<evidence type="ECO:0000313" key="9">
    <source>
        <dbReference type="Proteomes" id="UP000887568"/>
    </source>
</evidence>
<dbReference type="RefSeq" id="XP_038072351.1">
    <property type="nucleotide sequence ID" value="XM_038216423.1"/>
</dbReference>
<dbReference type="Proteomes" id="UP000887568">
    <property type="component" value="Unplaced"/>
</dbReference>
<dbReference type="InterPro" id="IPR027417">
    <property type="entry name" value="P-loop_NTPase"/>
</dbReference>
<dbReference type="SMART" id="SM00490">
    <property type="entry name" value="HELICc"/>
    <property type="match status" value="1"/>
</dbReference>
<evidence type="ECO:0000256" key="1">
    <source>
        <dbReference type="ARBA" id="ARBA00005446"/>
    </source>
</evidence>
<name>A0A914B869_PATMI</name>
<evidence type="ECO:0000256" key="5">
    <source>
        <dbReference type="ARBA" id="ARBA00034808"/>
    </source>
</evidence>
<dbReference type="GO" id="GO:0000724">
    <property type="term" value="P:double-strand break repair via homologous recombination"/>
    <property type="evidence" value="ECO:0007669"/>
    <property type="project" value="TreeGrafter"/>
</dbReference>
<dbReference type="Pfam" id="PF00270">
    <property type="entry name" value="DEAD"/>
    <property type="match status" value="1"/>
</dbReference>
<sequence length="386" mass="43842">MRHQRDELCKKGIPTGCILPAEEMTAEERQAIVNGKVSVVLTSPEAVLSLHGEWRALMRRESFRRHICLLAFDEAHCICNWGEDFRPIYSHVAELRSILSSVPVLVMSATLPTNVRDSVFKTLHLDPSEVTSVCKNPDRPNIFLNRANPVKKDKESLHEIEEPQWLLDYINELRREGCKARKAIIYCRYINTTSRLWGYIMHALQDKAWSEPGSKKPAHRLVDMFHSSLDINSQARILRGFSGDGVLRCVVSTIAFGMGIDIADIRLVYHWGLSKSAYEYWQEVGRCSRDGKPGEATLFLLPARGHVQVDVDFREMMTECEKENKCIRQCILDNLWLPEMGPKPIPRSTLCAAHCGKECLCERCTCCIECKSSCPCVRTSDEDSGL</sequence>
<dbReference type="EC" id="5.6.2.4" evidence="5"/>
<dbReference type="GO" id="GO:0005694">
    <property type="term" value="C:chromosome"/>
    <property type="evidence" value="ECO:0007669"/>
    <property type="project" value="TreeGrafter"/>
</dbReference>
<protein>
    <recommendedName>
        <fullName evidence="5">DNA 3'-5' helicase</fullName>
        <ecNumber evidence="5">5.6.2.4</ecNumber>
    </recommendedName>
</protein>
<accession>A0A914B869</accession>
<dbReference type="AlphaFoldDB" id="A0A914B869"/>
<dbReference type="OrthoDB" id="10040197at2759"/>
<dbReference type="PROSITE" id="PS51194">
    <property type="entry name" value="HELICASE_CTER"/>
    <property type="match status" value="1"/>
</dbReference>
<dbReference type="GO" id="GO:0003676">
    <property type="term" value="F:nucleic acid binding"/>
    <property type="evidence" value="ECO:0007669"/>
    <property type="project" value="InterPro"/>
</dbReference>
<dbReference type="GeneID" id="119740931"/>
<dbReference type="GO" id="GO:0005737">
    <property type="term" value="C:cytoplasm"/>
    <property type="evidence" value="ECO:0007669"/>
    <property type="project" value="TreeGrafter"/>
</dbReference>